<name>A0A4S4ATR0_9RHOO</name>
<evidence type="ECO:0000313" key="7">
    <source>
        <dbReference type="EMBL" id="THF63319.1"/>
    </source>
</evidence>
<dbReference type="EC" id="2.4.2.22" evidence="5"/>
<dbReference type="AlphaFoldDB" id="A0A4S4ATR0"/>
<keyword evidence="8" id="KW-1185">Reference proteome</keyword>
<dbReference type="CDD" id="cd06223">
    <property type="entry name" value="PRTases_typeI"/>
    <property type="match status" value="1"/>
</dbReference>
<evidence type="ECO:0000256" key="2">
    <source>
        <dbReference type="ARBA" id="ARBA00022676"/>
    </source>
</evidence>
<dbReference type="GO" id="GO:0000310">
    <property type="term" value="F:xanthine phosphoribosyltransferase activity"/>
    <property type="evidence" value="ECO:0007669"/>
    <property type="project" value="UniProtKB-UniRule"/>
</dbReference>
<dbReference type="OrthoDB" id="9790678at2"/>
<dbReference type="SUPFAM" id="SSF53271">
    <property type="entry name" value="PRTase-like"/>
    <property type="match status" value="1"/>
</dbReference>
<protein>
    <recommendedName>
        <fullName evidence="5">Xanthine phosphoribosyltransferase</fullName>
        <ecNumber evidence="5">2.4.2.22</ecNumber>
    </recommendedName>
</protein>
<organism evidence="7 8">
    <name type="scientific">Pseudothauera rhizosphaerae</name>
    <dbReference type="NCBI Taxonomy" id="2565932"/>
    <lineage>
        <taxon>Bacteria</taxon>
        <taxon>Pseudomonadati</taxon>
        <taxon>Pseudomonadota</taxon>
        <taxon>Betaproteobacteria</taxon>
        <taxon>Rhodocyclales</taxon>
        <taxon>Zoogloeaceae</taxon>
        <taxon>Pseudothauera</taxon>
    </lineage>
</organism>
<sequence length="203" mass="21960">MNINISDLTAPYPPLVHRIEAEATVIGDQILKIDHFLNHRIEPAFIVDMGRELARRLSAFHPTLILTAEASGIAPGLVVAQALNVPLVYAKKYSPQVESPFISRLIPSPTKGGETKLVLAQRYVPAGARVVLVDDFLSNGRTAVALVEMAREAGAEVLAAGFIVEKRFKRGHEAVEALGIPVSTLAQVERLEGGKAILRQAEE</sequence>
<evidence type="ECO:0000313" key="8">
    <source>
        <dbReference type="Proteomes" id="UP000307956"/>
    </source>
</evidence>
<dbReference type="GO" id="GO:0046110">
    <property type="term" value="P:xanthine metabolic process"/>
    <property type="evidence" value="ECO:0007669"/>
    <property type="project" value="UniProtKB-UniRule"/>
</dbReference>
<dbReference type="InterPro" id="IPR029057">
    <property type="entry name" value="PRTase-like"/>
</dbReference>
<gene>
    <name evidence="7" type="primary">xpt</name>
    <name evidence="7" type="ORF">E6O51_04425</name>
</gene>
<dbReference type="NCBIfam" id="TIGR01744">
    <property type="entry name" value="XPRTase"/>
    <property type="match status" value="1"/>
</dbReference>
<reference evidence="7 8" key="1">
    <citation type="submission" date="2019-04" db="EMBL/GenBank/DDBJ databases">
        <title>Azoarcus rhizosphaerae sp. nov. isolated from rhizosphere of Ficus religiosa.</title>
        <authorList>
            <person name="Lin S.-Y."/>
            <person name="Hameed A."/>
            <person name="Hsu Y.-H."/>
            <person name="Young C.-C."/>
        </authorList>
    </citation>
    <scope>NUCLEOTIDE SEQUENCE [LARGE SCALE GENOMIC DNA]</scope>
    <source>
        <strain evidence="7 8">CC-YHH848</strain>
    </source>
</reference>
<evidence type="ECO:0000256" key="4">
    <source>
        <dbReference type="ARBA" id="ARBA00022726"/>
    </source>
</evidence>
<keyword evidence="2 7" id="KW-0328">Glycosyltransferase</keyword>
<dbReference type="RefSeq" id="WP_136383770.1">
    <property type="nucleotide sequence ID" value="NZ_SSOD01000003.1"/>
</dbReference>
<evidence type="ECO:0000256" key="3">
    <source>
        <dbReference type="ARBA" id="ARBA00022679"/>
    </source>
</evidence>
<evidence type="ECO:0000256" key="5">
    <source>
        <dbReference type="NCBIfam" id="TIGR01744"/>
    </source>
</evidence>
<keyword evidence="4" id="KW-0660">Purine salvage</keyword>
<dbReference type="PANTHER" id="PTHR43864:SF1">
    <property type="entry name" value="XANTHINE PHOSPHORIBOSYLTRANSFERASE"/>
    <property type="match status" value="1"/>
</dbReference>
<proteinExistence type="predicted"/>
<accession>A0A4S4ATR0</accession>
<dbReference type="Proteomes" id="UP000307956">
    <property type="component" value="Unassembled WGS sequence"/>
</dbReference>
<feature type="domain" description="Phosphoribosyltransferase" evidence="6">
    <location>
        <begin position="60"/>
        <end position="171"/>
    </location>
</feature>
<keyword evidence="3 7" id="KW-0808">Transferase</keyword>
<evidence type="ECO:0000259" key="6">
    <source>
        <dbReference type="Pfam" id="PF00156"/>
    </source>
</evidence>
<dbReference type="InterPro" id="IPR000836">
    <property type="entry name" value="PRTase_dom"/>
</dbReference>
<evidence type="ECO:0000256" key="1">
    <source>
        <dbReference type="ARBA" id="ARBA00022490"/>
    </source>
</evidence>
<dbReference type="PANTHER" id="PTHR43864">
    <property type="entry name" value="HYPOXANTHINE/GUANINE PHOSPHORIBOSYLTRANSFERASE"/>
    <property type="match status" value="1"/>
</dbReference>
<comment type="caution">
    <text evidence="7">The sequence shown here is derived from an EMBL/GenBank/DDBJ whole genome shotgun (WGS) entry which is preliminary data.</text>
</comment>
<dbReference type="Gene3D" id="3.40.50.2020">
    <property type="match status" value="1"/>
</dbReference>
<dbReference type="InterPro" id="IPR050118">
    <property type="entry name" value="Pur/Pyrimidine_PRTase"/>
</dbReference>
<dbReference type="EMBL" id="SSOD01000003">
    <property type="protein sequence ID" value="THF63319.1"/>
    <property type="molecule type" value="Genomic_DNA"/>
</dbReference>
<dbReference type="Pfam" id="PF00156">
    <property type="entry name" value="Pribosyltran"/>
    <property type="match status" value="1"/>
</dbReference>
<keyword evidence="1" id="KW-0963">Cytoplasm</keyword>
<dbReference type="InterPro" id="IPR010079">
    <property type="entry name" value="Xanthine_PRibTrfase"/>
</dbReference>
<dbReference type="GO" id="GO:0006166">
    <property type="term" value="P:purine ribonucleoside salvage"/>
    <property type="evidence" value="ECO:0007669"/>
    <property type="project" value="UniProtKB-KW"/>
</dbReference>